<evidence type="ECO:0000256" key="1">
    <source>
        <dbReference type="ARBA" id="ARBA00006930"/>
    </source>
</evidence>
<keyword evidence="4" id="KW-0175">Coiled coil</keyword>
<dbReference type="PANTHER" id="PTHR32114:SF2">
    <property type="entry name" value="ABC TRANSPORTER ABCH.3"/>
    <property type="match status" value="1"/>
</dbReference>
<reference evidence="6 7" key="1">
    <citation type="submission" date="2017-02" db="EMBL/GenBank/DDBJ databases">
        <title>The new phylogeny of genus Mycobacterium.</title>
        <authorList>
            <person name="Tortoli E."/>
            <person name="Trovato A."/>
            <person name="Cirillo D.M."/>
        </authorList>
    </citation>
    <scope>NUCLEOTIDE SEQUENCE [LARGE SCALE GENOMIC DNA]</scope>
    <source>
        <strain evidence="6 7">DSM 44049</strain>
    </source>
</reference>
<evidence type="ECO:0000313" key="6">
    <source>
        <dbReference type="EMBL" id="ORB05492.1"/>
    </source>
</evidence>
<gene>
    <name evidence="6" type="ORF">BST27_12710</name>
</gene>
<comment type="caution">
    <text evidence="6">The sequence shown here is derived from an EMBL/GenBank/DDBJ whole genome shotgun (WGS) entry which is preliminary data.</text>
</comment>
<evidence type="ECO:0000256" key="3">
    <source>
        <dbReference type="ARBA" id="ARBA00013368"/>
    </source>
</evidence>
<keyword evidence="7" id="KW-1185">Reference proteome</keyword>
<evidence type="ECO:0000256" key="4">
    <source>
        <dbReference type="SAM" id="Coils"/>
    </source>
</evidence>
<dbReference type="Pfam" id="PF13476">
    <property type="entry name" value="AAA_23"/>
    <property type="match status" value="1"/>
</dbReference>
<dbReference type="GO" id="GO:0006302">
    <property type="term" value="P:double-strand break repair"/>
    <property type="evidence" value="ECO:0007669"/>
    <property type="project" value="InterPro"/>
</dbReference>
<dbReference type="EMBL" id="MVHT01000030">
    <property type="protein sequence ID" value="ORB05492.1"/>
    <property type="molecule type" value="Genomic_DNA"/>
</dbReference>
<dbReference type="NCBIfam" id="TIGR03185">
    <property type="entry name" value="DNA_S_dndD"/>
    <property type="match status" value="1"/>
</dbReference>
<dbReference type="AlphaFoldDB" id="A0A1E3SAH3"/>
<evidence type="ECO:0000313" key="7">
    <source>
        <dbReference type="Proteomes" id="UP000192739"/>
    </source>
</evidence>
<feature type="domain" description="Rad50/SbcC-type AAA" evidence="5">
    <location>
        <begin position="5"/>
        <end position="284"/>
    </location>
</feature>
<protein>
    <recommendedName>
        <fullName evidence="3">Nuclease SbcCD subunit C</fullName>
    </recommendedName>
</protein>
<dbReference type="Proteomes" id="UP000192739">
    <property type="component" value="Unassembled WGS sequence"/>
</dbReference>
<organism evidence="6 7">
    <name type="scientific">Mycobacterium intermedium</name>
    <dbReference type="NCBI Taxonomy" id="28445"/>
    <lineage>
        <taxon>Bacteria</taxon>
        <taxon>Bacillati</taxon>
        <taxon>Actinomycetota</taxon>
        <taxon>Actinomycetes</taxon>
        <taxon>Mycobacteriales</taxon>
        <taxon>Mycobacteriaceae</taxon>
        <taxon>Mycobacterium</taxon>
        <taxon>Mycobacterium simiae complex</taxon>
    </lineage>
</organism>
<dbReference type="GO" id="GO:0016887">
    <property type="term" value="F:ATP hydrolysis activity"/>
    <property type="evidence" value="ECO:0007669"/>
    <property type="project" value="InterPro"/>
</dbReference>
<dbReference type="InterPro" id="IPR017599">
    <property type="entry name" value="DNA_S_DndD"/>
</dbReference>
<dbReference type="Gene3D" id="3.40.50.300">
    <property type="entry name" value="P-loop containing nucleotide triphosphate hydrolases"/>
    <property type="match status" value="2"/>
</dbReference>
<evidence type="ECO:0000256" key="2">
    <source>
        <dbReference type="ARBA" id="ARBA00011322"/>
    </source>
</evidence>
<dbReference type="PANTHER" id="PTHR32114">
    <property type="entry name" value="ABC TRANSPORTER ABCH.3"/>
    <property type="match status" value="1"/>
</dbReference>
<dbReference type="STRING" id="28445.BHQ20_18865"/>
<dbReference type="RefSeq" id="WP_069420683.1">
    <property type="nucleotide sequence ID" value="NZ_CBCRZH010000025.1"/>
</dbReference>
<name>A0A1E3SAH3_MYCIE</name>
<comment type="similarity">
    <text evidence="1">Belongs to the SMC family. SbcC subfamily.</text>
</comment>
<dbReference type="OrthoDB" id="9795626at2"/>
<sequence length="657" mass="72754">MIIDQLVLHNVGTFAGRHTIELTPPSSKKPIVLIGGLNGAGKTTLLEAIHLVLYGPLAGIAARRSGSYEAYLRGLIHRGVPASEGAALELTFHAHQEGVEKEYWIRRSWRSIGSSIREILLVSVDGRHDEALTSTWSEHVEAFLPRGIAGLFFFDGEQIEALADLERSQEVLSSALASLMGLELVDRLSTDLAVLRKRHHKAHVSDKSLAIVDECKQNVTVKRQEEEAAAQQAAGLRVSVERAENTLHEINERFRAAGGELVEQRESAEQRASTLRSELSRIEDAIRHEMAEAAPLLLVSELLQDMSTQVEAESEARQYRAVSNILASRDADVVTFLAKAKVASAVRRQVEEFLTTDREARTIASSTREIVGITDAAALRHLISSTLPSADKRLRELIEMRTDTSGKLDQAERVLVAIPDDEAIGSLLRERSDAADEVERRRTALLVSEERLNLARQERARADAAYESALEKAAQASLQADDERRLVEHVDRVRATLTDLRLAASQRHLRRISEYILDALGRLLRKENLITQVDVDPETNIVQLSGQDGLPLPASDLSAGERQLLAVALLWGLARAAGQPLPVVIDTPLGRLDGSHRQHLLERYFPYASHQVLLLSTDTEIDDEAYARIAKHVGREYRLVFNQSTNSTSVVNGYFWG</sequence>
<comment type="subunit">
    <text evidence="2">Heterodimer of SbcC and SbcD.</text>
</comment>
<feature type="coiled-coil region" evidence="4">
    <location>
        <begin position="233"/>
        <end position="285"/>
    </location>
</feature>
<dbReference type="InterPro" id="IPR038729">
    <property type="entry name" value="Rad50/SbcC_AAA"/>
</dbReference>
<evidence type="ECO:0000259" key="5">
    <source>
        <dbReference type="Pfam" id="PF13476"/>
    </source>
</evidence>
<dbReference type="InterPro" id="IPR027417">
    <property type="entry name" value="P-loop_NTPase"/>
</dbReference>
<proteinExistence type="inferred from homology"/>
<dbReference type="SUPFAM" id="SSF52540">
    <property type="entry name" value="P-loop containing nucleoside triphosphate hydrolases"/>
    <property type="match status" value="1"/>
</dbReference>
<accession>A0A1E3SAH3</accession>